<accession>A0A2I9D0E5</accession>
<keyword evidence="5" id="KW-1185">Reference proteome</keyword>
<gene>
    <name evidence="4" type="ORF">DAERI_200060</name>
</gene>
<dbReference type="RefSeq" id="WP_103131283.1">
    <property type="nucleotide sequence ID" value="NZ_BFAG01000020.1"/>
</dbReference>
<dbReference type="OrthoDB" id="9814695at2"/>
<dbReference type="EMBL" id="BFAG01000020">
    <property type="protein sequence ID" value="GBF08003.1"/>
    <property type="molecule type" value="Genomic_DNA"/>
</dbReference>
<evidence type="ECO:0000256" key="2">
    <source>
        <dbReference type="ARBA" id="ARBA00023033"/>
    </source>
</evidence>
<dbReference type="GO" id="GO:0004497">
    <property type="term" value="F:monooxygenase activity"/>
    <property type="evidence" value="ECO:0007669"/>
    <property type="project" value="UniProtKB-KW"/>
</dbReference>
<dbReference type="GO" id="GO:0016705">
    <property type="term" value="F:oxidoreductase activity, acting on paired donors, with incorporation or reduction of molecular oxygen"/>
    <property type="evidence" value="ECO:0007669"/>
    <property type="project" value="InterPro"/>
</dbReference>
<dbReference type="Pfam" id="PF00296">
    <property type="entry name" value="Bac_luciferase"/>
    <property type="match status" value="1"/>
</dbReference>
<name>A0A2I9D0E5_9DEIO</name>
<dbReference type="AlphaFoldDB" id="A0A2I9D0E5"/>
<comment type="caution">
    <text evidence="4">The sequence shown here is derived from an EMBL/GenBank/DDBJ whole genome shotgun (WGS) entry which is preliminary data.</text>
</comment>
<keyword evidence="2 4" id="KW-0503">Monooxygenase</keyword>
<dbReference type="PANTHER" id="PTHR30137">
    <property type="entry name" value="LUCIFERASE-LIKE MONOOXYGENASE"/>
    <property type="match status" value="1"/>
</dbReference>
<evidence type="ECO:0000256" key="1">
    <source>
        <dbReference type="ARBA" id="ARBA00023002"/>
    </source>
</evidence>
<evidence type="ECO:0000313" key="5">
    <source>
        <dbReference type="Proteomes" id="UP000236569"/>
    </source>
</evidence>
<protein>
    <submittedName>
        <fullName evidence="4">Alkanal monooxygenase subunit alpha</fullName>
    </submittedName>
</protein>
<dbReference type="InterPro" id="IPR011251">
    <property type="entry name" value="Luciferase-like_dom"/>
</dbReference>
<evidence type="ECO:0000259" key="3">
    <source>
        <dbReference type="Pfam" id="PF00296"/>
    </source>
</evidence>
<dbReference type="Gene3D" id="3.20.20.30">
    <property type="entry name" value="Luciferase-like domain"/>
    <property type="match status" value="1"/>
</dbReference>
<evidence type="ECO:0000313" key="4">
    <source>
        <dbReference type="EMBL" id="GBF08003.1"/>
    </source>
</evidence>
<dbReference type="PANTHER" id="PTHR30137:SF8">
    <property type="entry name" value="BLR5498 PROTEIN"/>
    <property type="match status" value="1"/>
</dbReference>
<dbReference type="GO" id="GO:0005829">
    <property type="term" value="C:cytosol"/>
    <property type="evidence" value="ECO:0007669"/>
    <property type="project" value="TreeGrafter"/>
</dbReference>
<keyword evidence="1" id="KW-0560">Oxidoreductase</keyword>
<dbReference type="SUPFAM" id="SSF51679">
    <property type="entry name" value="Bacterial luciferase-like"/>
    <property type="match status" value="1"/>
</dbReference>
<feature type="domain" description="Luciferase-like" evidence="3">
    <location>
        <begin position="1"/>
        <end position="328"/>
    </location>
</feature>
<organism evidence="4 5">
    <name type="scientific">Deinococcus aerius</name>
    <dbReference type="NCBI Taxonomy" id="200253"/>
    <lineage>
        <taxon>Bacteria</taxon>
        <taxon>Thermotogati</taxon>
        <taxon>Deinococcota</taxon>
        <taxon>Deinococci</taxon>
        <taxon>Deinococcales</taxon>
        <taxon>Deinococcaceae</taxon>
        <taxon>Deinococcus</taxon>
    </lineage>
</organism>
<dbReference type="Proteomes" id="UP000236569">
    <property type="component" value="Unassembled WGS sequence"/>
</dbReference>
<proteinExistence type="predicted"/>
<sequence length="371" mass="41829">MRFSVFLVGRSTAPEQDRAIIQALTEHAREAERLGYDAVFMPDHHFTGYAPMSSDPFVFAAYLAGQLKKVHFGMSVTTVPLHHPVRFAERVNLLDQLTEGRLLVGIGSGTTPEEMIGFGVNYKETSRIAQENLDIAERLWNKGIDDEPVVFDTGHYKGAVIQRIVPAPYGKRHAPLMSVALRESSALRAAQSGYPAFIPAFTPPKIGGTEPFTHVQKYFKVYWDALLAAGHPEEVVRYALSWTTHTYQCVHVSETDEQAREELEVILRGYQAAIDREMVYNKRAEEISDVKIHETPNALSEDWIGTWCLYGSPETVRAHLQEYQDLGIGNVLMGFTNGPLTDERLRLGQQSMRLFAEQVMPHFKQPELVRV</sequence>
<dbReference type="InterPro" id="IPR036661">
    <property type="entry name" value="Luciferase-like_sf"/>
</dbReference>
<dbReference type="InterPro" id="IPR050766">
    <property type="entry name" value="Bact_Lucif_Oxidored"/>
</dbReference>
<reference evidence="5" key="1">
    <citation type="submission" date="2018-01" db="EMBL/GenBank/DDBJ databases">
        <title>Draft Genome Sequence of the Radioresistant Bacterium Deinococcus aerius TR0125, Isolated from the Higher Atmosphere above Japan.</title>
        <authorList>
            <person name="Satoh K."/>
            <person name="Arai H."/>
            <person name="Sanzen T."/>
            <person name="Kawaguchi Y."/>
            <person name="Hayashi H."/>
            <person name="Yokobori S."/>
            <person name="Yamagishi A."/>
            <person name="Oono Y."/>
            <person name="Narumi I."/>
        </authorList>
    </citation>
    <scope>NUCLEOTIDE SEQUENCE [LARGE SCALE GENOMIC DNA]</scope>
    <source>
        <strain evidence="5">TR0125</strain>
    </source>
</reference>